<dbReference type="EMBL" id="CM000780">
    <property type="protein sequence ID" value="AQK55095.1"/>
    <property type="molecule type" value="Genomic_DNA"/>
</dbReference>
<comment type="subcellular location">
    <subcellularLocation>
        <location evidence="1">Nucleus</location>
        <location evidence="1">Nucleolus</location>
    </subcellularLocation>
</comment>
<sequence length="287" mass="31455">MPETAAPIGLSWAPKLPSFATTSGGSKSDHAPNPSAAQGSLWNRASDLVDGLFVAPRDPRQLNKLARKNVKDTAGKGWFDMPAPTITPELKKDLEILQLRHVIDPKRHFKRAGKSKALPKYFQVGTVVEPASEFYSSRLKNRERKATLVDELLSDQSLKSYRTWITAPYKWGPPVIHAYGSGRRGPRWVSPMAAGSEAGKPAAAVTEATTPEAALPKAGEPASNAACPRYGGNISSGDDLTPYVPQPNARTKMRKVREIQEIRTPGGNQKWKNKGKKTLKRAKDRRK</sequence>
<keyword evidence="2" id="KW-0539">Nucleus</keyword>
<dbReference type="FunCoup" id="A0A1D6Q9Q2">
    <property type="interactions" value="702"/>
</dbReference>
<evidence type="ECO:0000256" key="3">
    <source>
        <dbReference type="SAM" id="MobiDB-lite"/>
    </source>
</evidence>
<dbReference type="GO" id="GO:0005730">
    <property type="term" value="C:nucleolus"/>
    <property type="evidence" value="ECO:0007669"/>
    <property type="project" value="UniProtKB-SubCell"/>
</dbReference>
<evidence type="ECO:0000256" key="1">
    <source>
        <dbReference type="ARBA" id="ARBA00004604"/>
    </source>
</evidence>
<feature type="domain" description="Fcf2 pre-rRNA processing C-terminal" evidence="4">
    <location>
        <begin position="71"/>
        <end position="162"/>
    </location>
</feature>
<evidence type="ECO:0000259" key="4">
    <source>
        <dbReference type="Pfam" id="PF08698"/>
    </source>
</evidence>
<accession>A0A1D6Q9Q2</accession>
<dbReference type="AlphaFoldDB" id="A0A1D6Q9Q2"/>
<dbReference type="InterPro" id="IPR039883">
    <property type="entry name" value="Fcf2/DNTTIP2"/>
</dbReference>
<feature type="region of interest" description="Disordered" evidence="3">
    <location>
        <begin position="231"/>
        <end position="287"/>
    </location>
</feature>
<reference evidence="5" key="1">
    <citation type="submission" date="2015-12" db="EMBL/GenBank/DDBJ databases">
        <title>Update maize B73 reference genome by single molecule sequencing technologies.</title>
        <authorList>
            <consortium name="Maize Genome Sequencing Project"/>
            <person name="Ware D."/>
        </authorList>
    </citation>
    <scope>NUCLEOTIDE SEQUENCE</scope>
    <source>
        <tissue evidence="5">Seedling</tissue>
    </source>
</reference>
<evidence type="ECO:0000313" key="5">
    <source>
        <dbReference type="EMBL" id="AQK55095.1"/>
    </source>
</evidence>
<dbReference type="PANTHER" id="PTHR21686">
    <property type="entry name" value="DEOXYNUCLEOTIDYLTRANSFERASE TERMINAL-INTERACTING PROTEIN 2"/>
    <property type="match status" value="1"/>
</dbReference>
<dbReference type="STRING" id="4577.A0A1D6Q9Q2"/>
<protein>
    <submittedName>
        <fullName evidence="5">Fcf2 pre-rRNA processing protein</fullName>
    </submittedName>
</protein>
<evidence type="ECO:0000256" key="2">
    <source>
        <dbReference type="ARBA" id="ARBA00023242"/>
    </source>
</evidence>
<name>A0A1D6Q9Q2_MAIZE</name>
<feature type="compositionally biased region" description="Basic residues" evidence="3">
    <location>
        <begin position="271"/>
        <end position="287"/>
    </location>
</feature>
<dbReference type="IntAct" id="A0A1D6Q9Q2">
    <property type="interactions" value="4"/>
</dbReference>
<dbReference type="PANTHER" id="PTHR21686:SF12">
    <property type="entry name" value="DEOXYNUCLEOTIDYLTRANSFERASE TERMINAL-INTERACTING PROTEIN 2"/>
    <property type="match status" value="1"/>
</dbReference>
<gene>
    <name evidence="5" type="ORF">ZEAMMB73_Zm00001d051760</name>
</gene>
<proteinExistence type="predicted"/>
<dbReference type="InParanoid" id="A0A1D6Q9Q2"/>
<organism evidence="5">
    <name type="scientific">Zea mays</name>
    <name type="common">Maize</name>
    <dbReference type="NCBI Taxonomy" id="4577"/>
    <lineage>
        <taxon>Eukaryota</taxon>
        <taxon>Viridiplantae</taxon>
        <taxon>Streptophyta</taxon>
        <taxon>Embryophyta</taxon>
        <taxon>Tracheophyta</taxon>
        <taxon>Spermatophyta</taxon>
        <taxon>Magnoliopsida</taxon>
        <taxon>Liliopsida</taxon>
        <taxon>Poales</taxon>
        <taxon>Poaceae</taxon>
        <taxon>PACMAD clade</taxon>
        <taxon>Panicoideae</taxon>
        <taxon>Andropogonodae</taxon>
        <taxon>Andropogoneae</taxon>
        <taxon>Tripsacinae</taxon>
        <taxon>Zea</taxon>
    </lineage>
</organism>
<dbReference type="InterPro" id="IPR014810">
    <property type="entry name" value="Fcf2_C"/>
</dbReference>
<dbReference type="Pfam" id="PF08698">
    <property type="entry name" value="Fcf2"/>
    <property type="match status" value="1"/>
</dbReference>
<feature type="region of interest" description="Disordered" evidence="3">
    <location>
        <begin position="1"/>
        <end position="39"/>
    </location>
</feature>
<dbReference type="ExpressionAtlas" id="A0A1D6Q9Q2">
    <property type="expression patterns" value="baseline and differential"/>
</dbReference>